<name>A0A098BTK8_9NOCA</name>
<gene>
    <name evidence="2" type="ORF">RHRU231_920017</name>
</gene>
<organism evidence="2 3">
    <name type="scientific">Rhodococcus ruber</name>
    <dbReference type="NCBI Taxonomy" id="1830"/>
    <lineage>
        <taxon>Bacteria</taxon>
        <taxon>Bacillati</taxon>
        <taxon>Actinomycetota</taxon>
        <taxon>Actinomycetes</taxon>
        <taxon>Mycobacteriales</taxon>
        <taxon>Nocardiaceae</taxon>
        <taxon>Rhodococcus</taxon>
    </lineage>
</organism>
<proteinExistence type="predicted"/>
<evidence type="ECO:0000256" key="1">
    <source>
        <dbReference type="SAM" id="MobiDB-lite"/>
    </source>
</evidence>
<protein>
    <submittedName>
        <fullName evidence="2">Uncharacterized protein</fullName>
    </submittedName>
</protein>
<dbReference type="Proteomes" id="UP000042997">
    <property type="component" value="Unassembled WGS sequence"/>
</dbReference>
<sequence>MSCPLGIAAAGPESQLPVMRAMVSRIGCNGRTGPTHVPAGDFYHKCSPHDTGRRAVTSVKHGIDGRATPAQYGLYPTQTPHPHGAH</sequence>
<feature type="region of interest" description="Disordered" evidence="1">
    <location>
        <begin position="66"/>
        <end position="86"/>
    </location>
</feature>
<dbReference type="EMBL" id="CCSD01000108">
    <property type="protein sequence ID" value="CDZ92079.1"/>
    <property type="molecule type" value="Genomic_DNA"/>
</dbReference>
<reference evidence="2 3" key="1">
    <citation type="journal article" date="2014" name="Genome Announc.">
        <title>Draft Genome Sequence of Propane- and Butane-Oxidizing Actinobacterium Rhodococcus ruber IEGM 231.</title>
        <authorList>
            <person name="Ivshina I.B."/>
            <person name="Kuyukina M.S."/>
            <person name="Krivoruchko A.V."/>
            <person name="Barbe V."/>
            <person name="Fischer C."/>
        </authorList>
    </citation>
    <scope>NUCLEOTIDE SEQUENCE [LARGE SCALE GENOMIC DNA]</scope>
</reference>
<dbReference type="AlphaFoldDB" id="A0A098BTK8"/>
<evidence type="ECO:0000313" key="3">
    <source>
        <dbReference type="Proteomes" id="UP000042997"/>
    </source>
</evidence>
<accession>A0A098BTK8</accession>
<evidence type="ECO:0000313" key="2">
    <source>
        <dbReference type="EMBL" id="CDZ92079.1"/>
    </source>
</evidence>